<keyword evidence="2 8" id="KW-0349">Heme</keyword>
<dbReference type="InterPro" id="IPR002397">
    <property type="entry name" value="Cyt_P450_B"/>
</dbReference>
<evidence type="ECO:0000256" key="6">
    <source>
        <dbReference type="ARBA" id="ARBA00023033"/>
    </source>
</evidence>
<reference evidence="9 10" key="1">
    <citation type="submission" date="2019-02" db="EMBL/GenBank/DDBJ databases">
        <title>Polymorphobacter sp. isolated from the lake at the Tibet of China.</title>
        <authorList>
            <person name="Li A."/>
        </authorList>
    </citation>
    <scope>NUCLEOTIDE SEQUENCE [LARGE SCALE GENOMIC DNA]</scope>
    <source>
        <strain evidence="9 10">DJ1R-1</strain>
    </source>
</reference>
<dbReference type="InterPro" id="IPR017972">
    <property type="entry name" value="Cyt_P450_CS"/>
</dbReference>
<evidence type="ECO:0000313" key="9">
    <source>
        <dbReference type="EMBL" id="TFU06418.1"/>
    </source>
</evidence>
<protein>
    <submittedName>
        <fullName evidence="9">Cytochrome P450</fullName>
    </submittedName>
</protein>
<accession>A0A4Y9EU32</accession>
<dbReference type="InterPro" id="IPR001128">
    <property type="entry name" value="Cyt_P450"/>
</dbReference>
<evidence type="ECO:0000256" key="7">
    <source>
        <dbReference type="ARBA" id="ARBA00043906"/>
    </source>
</evidence>
<comment type="function">
    <text evidence="7">Cytochromes P450 are a group of heme-thiolate monooxygenases. They oxidize a variety of structurally unrelated compounds, including steroids, fatty acids, and xenobiotics.</text>
</comment>
<dbReference type="GO" id="GO:0016705">
    <property type="term" value="F:oxidoreductase activity, acting on paired donors, with incorporation or reduction of molecular oxygen"/>
    <property type="evidence" value="ECO:0007669"/>
    <property type="project" value="InterPro"/>
</dbReference>
<evidence type="ECO:0000256" key="5">
    <source>
        <dbReference type="ARBA" id="ARBA00023004"/>
    </source>
</evidence>
<evidence type="ECO:0000256" key="3">
    <source>
        <dbReference type="ARBA" id="ARBA00022723"/>
    </source>
</evidence>
<keyword evidence="4 8" id="KW-0560">Oxidoreductase</keyword>
<dbReference type="Pfam" id="PF00067">
    <property type="entry name" value="p450"/>
    <property type="match status" value="1"/>
</dbReference>
<proteinExistence type="inferred from homology"/>
<comment type="caution">
    <text evidence="9">The sequence shown here is derived from an EMBL/GenBank/DDBJ whole genome shotgun (WGS) entry which is preliminary data.</text>
</comment>
<evidence type="ECO:0000256" key="1">
    <source>
        <dbReference type="ARBA" id="ARBA00010617"/>
    </source>
</evidence>
<dbReference type="PROSITE" id="PS00086">
    <property type="entry name" value="CYTOCHROME_P450"/>
    <property type="match status" value="1"/>
</dbReference>
<dbReference type="PANTHER" id="PTHR46696">
    <property type="entry name" value="P450, PUTATIVE (EUROFUNG)-RELATED"/>
    <property type="match status" value="1"/>
</dbReference>
<name>A0A4Y9EU32_9SPHN</name>
<organism evidence="9 10">
    <name type="scientific">Glacieibacterium arshaanense</name>
    <dbReference type="NCBI Taxonomy" id="2511025"/>
    <lineage>
        <taxon>Bacteria</taxon>
        <taxon>Pseudomonadati</taxon>
        <taxon>Pseudomonadota</taxon>
        <taxon>Alphaproteobacteria</taxon>
        <taxon>Sphingomonadales</taxon>
        <taxon>Sphingosinicellaceae</taxon>
        <taxon>Glacieibacterium</taxon>
    </lineage>
</organism>
<dbReference type="PRINTS" id="PR00359">
    <property type="entry name" value="BP450"/>
</dbReference>
<dbReference type="SUPFAM" id="SSF48264">
    <property type="entry name" value="Cytochrome P450"/>
    <property type="match status" value="1"/>
</dbReference>
<dbReference type="GO" id="GO:0005506">
    <property type="term" value="F:iron ion binding"/>
    <property type="evidence" value="ECO:0007669"/>
    <property type="project" value="InterPro"/>
</dbReference>
<evidence type="ECO:0000256" key="2">
    <source>
        <dbReference type="ARBA" id="ARBA00022617"/>
    </source>
</evidence>
<dbReference type="CDD" id="cd20625">
    <property type="entry name" value="CYP164-like"/>
    <property type="match status" value="1"/>
</dbReference>
<evidence type="ECO:0000256" key="4">
    <source>
        <dbReference type="ARBA" id="ARBA00023002"/>
    </source>
</evidence>
<evidence type="ECO:0000313" key="10">
    <source>
        <dbReference type="Proteomes" id="UP000297737"/>
    </source>
</evidence>
<dbReference type="FunFam" id="1.10.630.10:FF:000018">
    <property type="entry name" value="Cytochrome P450 monooxygenase"/>
    <property type="match status" value="1"/>
</dbReference>
<dbReference type="GO" id="GO:0004497">
    <property type="term" value="F:monooxygenase activity"/>
    <property type="evidence" value="ECO:0007669"/>
    <property type="project" value="UniProtKB-KW"/>
</dbReference>
<dbReference type="AlphaFoldDB" id="A0A4Y9EU32"/>
<comment type="similarity">
    <text evidence="1 8">Belongs to the cytochrome P450 family.</text>
</comment>
<keyword evidence="5 8" id="KW-0408">Iron</keyword>
<dbReference type="PANTHER" id="PTHR46696:SF1">
    <property type="entry name" value="CYTOCHROME P450 YJIB-RELATED"/>
    <property type="match status" value="1"/>
</dbReference>
<dbReference type="Gene3D" id="1.10.630.10">
    <property type="entry name" value="Cytochrome P450"/>
    <property type="match status" value="1"/>
</dbReference>
<evidence type="ECO:0000256" key="8">
    <source>
        <dbReference type="RuleBase" id="RU000461"/>
    </source>
</evidence>
<dbReference type="GO" id="GO:0020037">
    <property type="term" value="F:heme binding"/>
    <property type="evidence" value="ECO:0007669"/>
    <property type="project" value="InterPro"/>
</dbReference>
<dbReference type="EMBL" id="SIHO01000001">
    <property type="protein sequence ID" value="TFU06418.1"/>
    <property type="molecule type" value="Genomic_DNA"/>
</dbReference>
<keyword evidence="6 8" id="KW-0503">Monooxygenase</keyword>
<sequence length="408" mass="44228">MTSPDTVSDLPTGMQLTALDEIYRERPHIYLDALRDRDPVHRDDVLDRYVLTREADVAALMRDRSLSLDPANAPPGSFGALVLGSTGGDKSMLVLDDPDHKRLRGLVSKAFNLRSIEALRPRIAAVAERLVAALPEGKPFDIIGGLAAQLPLVMIAEMLGVDPADSADFYRWSHGAEQGFNPAKTPEQDAKLRANDAALSAYLRRAVEARRADRRDDLISAMVTAEEDGDRMTTAEIVTMCKLLLIAGNVTTTDLIGNAVLALLENPRELAWLRTHPDRIGDAVEEVLRYDPPVTQTVRIALAPVSVGGTTVGAGASIMPSLLAAGRDPACHADPHAFHIDRPHHTHHAFGGGAHFCLGAPLAKVEAQVALVTLLARFKVLELDNRPRTRKAAPSFNGFDELWVTGRT</sequence>
<dbReference type="InterPro" id="IPR036396">
    <property type="entry name" value="Cyt_P450_sf"/>
</dbReference>
<keyword evidence="10" id="KW-1185">Reference proteome</keyword>
<dbReference type="OrthoDB" id="5522954at2"/>
<dbReference type="RefSeq" id="WP_135245142.1">
    <property type="nucleotide sequence ID" value="NZ_SIHO01000001.1"/>
</dbReference>
<dbReference type="Proteomes" id="UP000297737">
    <property type="component" value="Unassembled WGS sequence"/>
</dbReference>
<gene>
    <name evidence="9" type="ORF">EUV02_05360</name>
</gene>
<keyword evidence="3 8" id="KW-0479">Metal-binding</keyword>